<dbReference type="EMBL" id="UFQT01000201">
    <property type="protein sequence ID" value="SSX21652.1"/>
    <property type="molecule type" value="Genomic_DNA"/>
</dbReference>
<accession>A0A336LUD9</accession>
<evidence type="ECO:0000313" key="2">
    <source>
        <dbReference type="EMBL" id="SSX21652.1"/>
    </source>
</evidence>
<dbReference type="AlphaFoldDB" id="A0A336LUD9"/>
<evidence type="ECO:0000256" key="1">
    <source>
        <dbReference type="SAM" id="MobiDB-lite"/>
    </source>
</evidence>
<dbReference type="VEuPathDB" id="VectorBase:CSON004973"/>
<organism evidence="2">
    <name type="scientific">Culicoides sonorensis</name>
    <name type="common">Biting midge</name>
    <dbReference type="NCBI Taxonomy" id="179676"/>
    <lineage>
        <taxon>Eukaryota</taxon>
        <taxon>Metazoa</taxon>
        <taxon>Ecdysozoa</taxon>
        <taxon>Arthropoda</taxon>
        <taxon>Hexapoda</taxon>
        <taxon>Insecta</taxon>
        <taxon>Pterygota</taxon>
        <taxon>Neoptera</taxon>
        <taxon>Endopterygota</taxon>
        <taxon>Diptera</taxon>
        <taxon>Nematocera</taxon>
        <taxon>Chironomoidea</taxon>
        <taxon>Ceratopogonidae</taxon>
        <taxon>Ceratopogoninae</taxon>
        <taxon>Culicoides</taxon>
        <taxon>Monoculicoides</taxon>
    </lineage>
</organism>
<protein>
    <submittedName>
        <fullName evidence="2">CSON004973 protein</fullName>
    </submittedName>
</protein>
<name>A0A336LUD9_CULSO</name>
<feature type="region of interest" description="Disordered" evidence="1">
    <location>
        <begin position="13"/>
        <end position="37"/>
    </location>
</feature>
<sequence length="101" mass="11339">MLRKNQECSLNVQENVRSAKQQPSTGSYSKCTTHRASSPLTSSLVFILILSRQKKMINEISSKTNAETKLFTLNRSAFSVSIFIYIQLHLNGSSHPSSDIY</sequence>
<proteinExistence type="predicted"/>
<reference evidence="2" key="1">
    <citation type="submission" date="2018-07" db="EMBL/GenBank/DDBJ databases">
        <authorList>
            <person name="Quirk P.G."/>
            <person name="Krulwich T.A."/>
        </authorList>
    </citation>
    <scope>NUCLEOTIDE SEQUENCE</scope>
</reference>
<gene>
    <name evidence="2" type="primary">CSON004973</name>
</gene>